<evidence type="ECO:0000313" key="5">
    <source>
        <dbReference type="EMBL" id="BBF64390.1"/>
    </source>
</evidence>
<dbReference type="SUPFAM" id="SSF55729">
    <property type="entry name" value="Acyl-CoA N-acyltransferases (Nat)"/>
    <property type="match status" value="1"/>
</dbReference>
<dbReference type="PANTHER" id="PTHR43877">
    <property type="entry name" value="AMINOALKYLPHOSPHONATE N-ACETYLTRANSFERASE-RELATED-RELATED"/>
    <property type="match status" value="1"/>
</dbReference>
<gene>
    <name evidence="5" type="ORF">AFERRID_06080</name>
</gene>
<evidence type="ECO:0000256" key="1">
    <source>
        <dbReference type="ARBA" id="ARBA00022679"/>
    </source>
</evidence>
<proteinExistence type="predicted"/>
<dbReference type="EMBL" id="AP018795">
    <property type="protein sequence ID" value="BBF64390.1"/>
    <property type="molecule type" value="Genomic_DNA"/>
</dbReference>
<dbReference type="Pfam" id="PF00583">
    <property type="entry name" value="Acetyltransf_1"/>
    <property type="match status" value="1"/>
</dbReference>
<dbReference type="InterPro" id="IPR050832">
    <property type="entry name" value="Bact_Acetyltransf"/>
</dbReference>
<protein>
    <submittedName>
        <fullName evidence="5">Aminoalkylphosphonate N-acetyltransferase</fullName>
    </submittedName>
</protein>
<keyword evidence="2" id="KW-0012">Acyltransferase</keyword>
<dbReference type="GO" id="GO:0016747">
    <property type="term" value="F:acyltransferase activity, transferring groups other than amino-acyl groups"/>
    <property type="evidence" value="ECO:0007669"/>
    <property type="project" value="InterPro"/>
</dbReference>
<dbReference type="KEGG" id="afj:AFERRID_06080"/>
<feature type="region of interest" description="Disordered" evidence="3">
    <location>
        <begin position="154"/>
        <end position="179"/>
    </location>
</feature>
<evidence type="ECO:0000256" key="2">
    <source>
        <dbReference type="ARBA" id="ARBA00023315"/>
    </source>
</evidence>
<evidence type="ECO:0000259" key="4">
    <source>
        <dbReference type="PROSITE" id="PS51186"/>
    </source>
</evidence>
<dbReference type="InterPro" id="IPR000182">
    <property type="entry name" value="GNAT_dom"/>
</dbReference>
<evidence type="ECO:0000256" key="3">
    <source>
        <dbReference type="SAM" id="MobiDB-lite"/>
    </source>
</evidence>
<dbReference type="PROSITE" id="PS51186">
    <property type="entry name" value="GNAT"/>
    <property type="match status" value="1"/>
</dbReference>
<feature type="domain" description="N-acetyltransferase" evidence="4">
    <location>
        <begin position="12"/>
        <end position="161"/>
    </location>
</feature>
<sequence length="179" mass="20165">MIVGRRPLLPQMVIRLLAKDELAMILPLVQELNPGVPPDVLAQRLQDMTAQGYRCAAALADDCCIGVAGIWLGTRFWCGRYLDVDNVIVDPQYRGVGIGQQLMDWVETYAHKEGCEIMVLDAYVTNHPAHRFYQRNGYQIIGYHFVKSLQSTDVSTSPTDSMTEVIDEDGAPRQEPWVR</sequence>
<dbReference type="CDD" id="cd04301">
    <property type="entry name" value="NAT_SF"/>
    <property type="match status" value="1"/>
</dbReference>
<dbReference type="AlphaFoldDB" id="A0A2Z6IFH7"/>
<feature type="compositionally biased region" description="Basic and acidic residues" evidence="3">
    <location>
        <begin position="170"/>
        <end position="179"/>
    </location>
</feature>
<accession>A0A2Z6IFH7</accession>
<dbReference type="Proteomes" id="UP000280188">
    <property type="component" value="Chromosome"/>
</dbReference>
<dbReference type="Gene3D" id="3.40.630.30">
    <property type="match status" value="1"/>
</dbReference>
<dbReference type="PANTHER" id="PTHR43877:SF2">
    <property type="entry name" value="AMINOALKYLPHOSPHONATE N-ACETYLTRANSFERASE-RELATED"/>
    <property type="match status" value="1"/>
</dbReference>
<reference evidence="5 6" key="1">
    <citation type="journal article" date="2018" name="Microbiol. Resour. Announc.">
        <title>Complete Genome Sequence of Acidithiobacillus ferridurans JCM 18981.</title>
        <authorList>
            <person name="Miyauchi T."/>
            <person name="Kouzuma A."/>
            <person name="Abe T."/>
            <person name="Watanabe K."/>
        </authorList>
    </citation>
    <scope>NUCLEOTIDE SEQUENCE [LARGE SCALE GENOMIC DNA]</scope>
    <source>
        <strain evidence="6">ATCC 33020 / DSM 29468 / JCM 18981 / 11Fe</strain>
    </source>
</reference>
<organism evidence="5 6">
    <name type="scientific">Acidithiobacillus ferridurans</name>
    <dbReference type="NCBI Taxonomy" id="1232575"/>
    <lineage>
        <taxon>Bacteria</taxon>
        <taxon>Pseudomonadati</taxon>
        <taxon>Pseudomonadota</taxon>
        <taxon>Acidithiobacillia</taxon>
        <taxon>Acidithiobacillales</taxon>
        <taxon>Acidithiobacillaceae</taxon>
        <taxon>Acidithiobacillus</taxon>
    </lineage>
</organism>
<name>A0A2Z6IFH7_ACIFI</name>
<evidence type="ECO:0000313" key="6">
    <source>
        <dbReference type="Proteomes" id="UP000280188"/>
    </source>
</evidence>
<dbReference type="InterPro" id="IPR016181">
    <property type="entry name" value="Acyl_CoA_acyltransferase"/>
</dbReference>
<keyword evidence="6" id="KW-1185">Reference proteome</keyword>
<keyword evidence="1 5" id="KW-0808">Transferase</keyword>